<reference evidence="1 2" key="1">
    <citation type="journal article" date="2020" name="Nat. Commun.">
        <title>The structures of two archaeal type IV pili illuminate evolutionary relationships.</title>
        <authorList>
            <person name="Wang F."/>
            <person name="Baquero D.P."/>
            <person name="Su Z."/>
            <person name="Beltran L.C."/>
            <person name="Prangishvili D."/>
            <person name="Krupovic M."/>
            <person name="Egelman E.H."/>
        </authorList>
    </citation>
    <scope>NUCLEOTIDE SEQUENCE [LARGE SCALE GENOMIC DNA]</scope>
    <source>
        <strain evidence="1 2">2GA</strain>
    </source>
</reference>
<accession>A0A7L4PBH5</accession>
<gene>
    <name evidence="1" type="ORF">HC235_07530</name>
</gene>
<evidence type="ECO:0000313" key="2">
    <source>
        <dbReference type="Proteomes" id="UP000554766"/>
    </source>
</evidence>
<dbReference type="AlphaFoldDB" id="A0A7L4PBH5"/>
<dbReference type="RefSeq" id="WP_011899709.1">
    <property type="nucleotide sequence ID" value="NZ_JAAVJF010000003.1"/>
</dbReference>
<name>A0A7L4PBH5_9CREN</name>
<proteinExistence type="predicted"/>
<dbReference type="Proteomes" id="UP000554766">
    <property type="component" value="Unassembled WGS sequence"/>
</dbReference>
<comment type="caution">
    <text evidence="1">The sequence shown here is derived from an EMBL/GenBank/DDBJ whole genome shotgun (WGS) entry which is preliminary data.</text>
</comment>
<sequence length="237" mass="26703">MWWAIFFAAVTATLLVLVGVFVVLADAYKEALEAYRLAKFALDEWTSLVESLNASVCQGAEELAKRALADLNISHYRELGPLLGKALEETRQKTLLRKLNYSWAFEGDVFIWNVTVKWHNVRRAGGAVNWLRPSELINAAESIKGTSFDLTYYTVEEALAPHVPKGAVLYGVVYGRLYGNRSYSGFLIGEYRLWDKTPLRCTGGRLEAAFSADHYATLVINSTAPYVDIYEEVYIER</sequence>
<dbReference type="GeneID" id="5055908"/>
<keyword evidence="2" id="KW-1185">Reference proteome</keyword>
<dbReference type="OMA" id="LNYSWAF"/>
<dbReference type="EMBL" id="JAAVJF010000003">
    <property type="protein sequence ID" value="NYR15787.1"/>
    <property type="molecule type" value="Genomic_DNA"/>
</dbReference>
<organism evidence="1 2">
    <name type="scientific">Pyrobaculum arsenaticum</name>
    <dbReference type="NCBI Taxonomy" id="121277"/>
    <lineage>
        <taxon>Archaea</taxon>
        <taxon>Thermoproteota</taxon>
        <taxon>Thermoprotei</taxon>
        <taxon>Thermoproteales</taxon>
        <taxon>Thermoproteaceae</taxon>
        <taxon>Pyrobaculum</taxon>
    </lineage>
</organism>
<protein>
    <submittedName>
        <fullName evidence="1">Uncharacterized protein</fullName>
    </submittedName>
</protein>
<evidence type="ECO:0000313" key="1">
    <source>
        <dbReference type="EMBL" id="NYR15787.1"/>
    </source>
</evidence>